<evidence type="ECO:0000313" key="3">
    <source>
        <dbReference type="Proteomes" id="UP000015101"/>
    </source>
</evidence>
<keyword evidence="3" id="KW-1185">Reference proteome</keyword>
<dbReference type="CTD" id="20207526"/>
<gene>
    <name evidence="2" type="primary">20207526</name>
    <name evidence="1" type="ORF">HELRODRAFT_180018</name>
</gene>
<reference evidence="1 3" key="2">
    <citation type="journal article" date="2013" name="Nature">
        <title>Insights into bilaterian evolution from three spiralian genomes.</title>
        <authorList>
            <person name="Simakov O."/>
            <person name="Marletaz F."/>
            <person name="Cho S.J."/>
            <person name="Edsinger-Gonzales E."/>
            <person name="Havlak P."/>
            <person name="Hellsten U."/>
            <person name="Kuo D.H."/>
            <person name="Larsson T."/>
            <person name="Lv J."/>
            <person name="Arendt D."/>
            <person name="Savage R."/>
            <person name="Osoegawa K."/>
            <person name="de Jong P."/>
            <person name="Grimwood J."/>
            <person name="Chapman J.A."/>
            <person name="Shapiro H."/>
            <person name="Aerts A."/>
            <person name="Otillar R.P."/>
            <person name="Terry A.Y."/>
            <person name="Boore J.L."/>
            <person name="Grigoriev I.V."/>
            <person name="Lindberg D.R."/>
            <person name="Seaver E.C."/>
            <person name="Weisblat D.A."/>
            <person name="Putnam N.H."/>
            <person name="Rokhsar D.S."/>
        </authorList>
    </citation>
    <scope>NUCLEOTIDE SEQUENCE</scope>
</reference>
<accession>T1FFC7</accession>
<proteinExistence type="predicted"/>
<dbReference type="RefSeq" id="XP_009027032.1">
    <property type="nucleotide sequence ID" value="XM_009028784.1"/>
</dbReference>
<reference evidence="2" key="3">
    <citation type="submission" date="2015-06" db="UniProtKB">
        <authorList>
            <consortium name="EnsemblMetazoa"/>
        </authorList>
    </citation>
    <scope>IDENTIFICATION</scope>
</reference>
<evidence type="ECO:0000313" key="1">
    <source>
        <dbReference type="EMBL" id="ESN94911.1"/>
    </source>
</evidence>
<dbReference type="AlphaFoldDB" id="T1FFC7"/>
<dbReference type="EMBL" id="AMQM01007068">
    <property type="status" value="NOT_ANNOTATED_CDS"/>
    <property type="molecule type" value="Genomic_DNA"/>
</dbReference>
<dbReference type="GeneID" id="20207526"/>
<name>T1FFC7_HELRO</name>
<evidence type="ECO:0000313" key="2">
    <source>
        <dbReference type="EnsemblMetazoa" id="HelroP180018"/>
    </source>
</evidence>
<dbReference type="EnsemblMetazoa" id="HelroT180018">
    <property type="protein sequence ID" value="HelroP180018"/>
    <property type="gene ID" value="HelroG180018"/>
</dbReference>
<protein>
    <submittedName>
        <fullName evidence="1 2">Uncharacterized protein</fullName>
    </submittedName>
</protein>
<organism evidence="2 3">
    <name type="scientific">Helobdella robusta</name>
    <name type="common">Californian leech</name>
    <dbReference type="NCBI Taxonomy" id="6412"/>
    <lineage>
        <taxon>Eukaryota</taxon>
        <taxon>Metazoa</taxon>
        <taxon>Spiralia</taxon>
        <taxon>Lophotrochozoa</taxon>
        <taxon>Annelida</taxon>
        <taxon>Clitellata</taxon>
        <taxon>Hirudinea</taxon>
        <taxon>Rhynchobdellida</taxon>
        <taxon>Glossiphoniidae</taxon>
        <taxon>Helobdella</taxon>
    </lineage>
</organism>
<reference evidence="3" key="1">
    <citation type="submission" date="2012-12" db="EMBL/GenBank/DDBJ databases">
        <authorList>
            <person name="Hellsten U."/>
            <person name="Grimwood J."/>
            <person name="Chapman J.A."/>
            <person name="Shapiro H."/>
            <person name="Aerts A."/>
            <person name="Otillar R.P."/>
            <person name="Terry A.Y."/>
            <person name="Boore J.L."/>
            <person name="Simakov O."/>
            <person name="Marletaz F."/>
            <person name="Cho S.-J."/>
            <person name="Edsinger-Gonzales E."/>
            <person name="Havlak P."/>
            <person name="Kuo D.-H."/>
            <person name="Larsson T."/>
            <person name="Lv J."/>
            <person name="Arendt D."/>
            <person name="Savage R."/>
            <person name="Osoegawa K."/>
            <person name="de Jong P."/>
            <person name="Lindberg D.R."/>
            <person name="Seaver E.C."/>
            <person name="Weisblat D.A."/>
            <person name="Putnam N.H."/>
            <person name="Grigoriev I.V."/>
            <person name="Rokhsar D.S."/>
        </authorList>
    </citation>
    <scope>NUCLEOTIDE SEQUENCE</scope>
</reference>
<dbReference type="KEGG" id="hro:HELRODRAFT_180018"/>
<dbReference type="HOGENOM" id="CLU_2029212_0_0_1"/>
<dbReference type="EMBL" id="KB097558">
    <property type="protein sequence ID" value="ESN94911.1"/>
    <property type="molecule type" value="Genomic_DNA"/>
</dbReference>
<dbReference type="Proteomes" id="UP000015101">
    <property type="component" value="Unassembled WGS sequence"/>
</dbReference>
<sequence>MFSNVSRTQKLRSHSPRGIKLFGVTESLLHIKYEALSWSGFATQQQLRKTTISHQKINSSQLHTFIIVTTVTQIFHAHNSRLFKTRSSSQDTLNILTLSWLMRLFSSGLESPADEQARMQSD</sequence>
<dbReference type="InParanoid" id="T1FFC7"/>